<gene>
    <name evidence="1" type="ORF">T4E_8897</name>
</gene>
<evidence type="ECO:0000313" key="2">
    <source>
        <dbReference type="Proteomes" id="UP000054815"/>
    </source>
</evidence>
<protein>
    <submittedName>
        <fullName evidence="1">Uncharacterized protein</fullName>
    </submittedName>
</protein>
<comment type="caution">
    <text evidence="1">The sequence shown here is derived from an EMBL/GenBank/DDBJ whole genome shotgun (WGS) entry which is preliminary data.</text>
</comment>
<proteinExistence type="predicted"/>
<dbReference type="Proteomes" id="UP000054815">
    <property type="component" value="Unassembled WGS sequence"/>
</dbReference>
<evidence type="ECO:0000313" key="1">
    <source>
        <dbReference type="EMBL" id="KRX87818.1"/>
    </source>
</evidence>
<reference evidence="1 2" key="1">
    <citation type="submission" date="2015-01" db="EMBL/GenBank/DDBJ databases">
        <title>Evolution of Trichinella species and genotypes.</title>
        <authorList>
            <person name="Korhonen P.K."/>
            <person name="Edoardo P."/>
            <person name="Giuseppe L.R."/>
            <person name="Gasser R.B."/>
        </authorList>
    </citation>
    <scope>NUCLEOTIDE SEQUENCE [LARGE SCALE GENOMIC DNA]</scope>
    <source>
        <strain evidence="1">ISS141</strain>
    </source>
</reference>
<dbReference type="AlphaFoldDB" id="A0A0V0XII5"/>
<accession>A0A0V0XII5</accession>
<name>A0A0V0XII5_TRIPS</name>
<sequence length="63" mass="7552">MDASMKRAVKNMIEEEDEGDEWNGMEWNCEVNKKYFIKVIFFYGLLFGGKSLLRCRRIIFTIH</sequence>
<organism evidence="1 2">
    <name type="scientific">Trichinella pseudospiralis</name>
    <name type="common">Parasitic roundworm</name>
    <dbReference type="NCBI Taxonomy" id="6337"/>
    <lineage>
        <taxon>Eukaryota</taxon>
        <taxon>Metazoa</taxon>
        <taxon>Ecdysozoa</taxon>
        <taxon>Nematoda</taxon>
        <taxon>Enoplea</taxon>
        <taxon>Dorylaimia</taxon>
        <taxon>Trichinellida</taxon>
        <taxon>Trichinellidae</taxon>
        <taxon>Trichinella</taxon>
    </lineage>
</organism>
<dbReference type="EMBL" id="JYDU01000264">
    <property type="protein sequence ID" value="KRX87818.1"/>
    <property type="molecule type" value="Genomic_DNA"/>
</dbReference>